<organism evidence="2">
    <name type="scientific">Zea mays</name>
    <name type="common">Maize</name>
    <dbReference type="NCBI Taxonomy" id="4577"/>
    <lineage>
        <taxon>Eukaryota</taxon>
        <taxon>Viridiplantae</taxon>
        <taxon>Streptophyta</taxon>
        <taxon>Embryophyta</taxon>
        <taxon>Tracheophyta</taxon>
        <taxon>Spermatophyta</taxon>
        <taxon>Magnoliopsida</taxon>
        <taxon>Liliopsida</taxon>
        <taxon>Poales</taxon>
        <taxon>Poaceae</taxon>
        <taxon>PACMAD clade</taxon>
        <taxon>Panicoideae</taxon>
        <taxon>Andropogonodae</taxon>
        <taxon>Andropogoneae</taxon>
        <taxon>Tripsacinae</taxon>
        <taxon>Zea</taxon>
    </lineage>
</organism>
<sequence>MAETAPRSVRYGGEYFHHFNISSPWLLAILFSPALRVCGLRLPRCSSLRFCHPPSPWEHLVCCCCPPRLAHCQRLRKPRTRSSPSKTVTKRLFTDVDGGITSSKDAADSAAAPSPTKDA</sequence>
<accession>B6TDN8</accession>
<proteinExistence type="evidence at transcript level"/>
<evidence type="ECO:0000313" key="2">
    <source>
        <dbReference type="EMBL" id="ACG35221.1"/>
    </source>
</evidence>
<name>B6TDN8_MAIZE</name>
<dbReference type="EMBL" id="EU966964">
    <property type="protein sequence ID" value="ACG39082.1"/>
    <property type="molecule type" value="mRNA"/>
</dbReference>
<reference evidence="2" key="1">
    <citation type="journal article" date="2009" name="Plant Mol. Biol.">
        <title>Insights into corn genes derived from large-scale cDNA sequencing.</title>
        <authorList>
            <person name="Alexandrov N.N."/>
            <person name="Brover V.V."/>
            <person name="Freidin S."/>
            <person name="Troukhan M.E."/>
            <person name="Tatarinova T.V."/>
            <person name="Zhang H."/>
            <person name="Swaller T.J."/>
            <person name="Lu Y.P."/>
            <person name="Bouck J."/>
            <person name="Flavell R.B."/>
            <person name="Feldmann K.A."/>
        </authorList>
    </citation>
    <scope>NUCLEOTIDE SEQUENCE</scope>
</reference>
<dbReference type="AlphaFoldDB" id="B6TDN8"/>
<feature type="compositionally biased region" description="Low complexity" evidence="1">
    <location>
        <begin position="101"/>
        <end position="119"/>
    </location>
</feature>
<dbReference type="EMBL" id="EU963103">
    <property type="protein sequence ID" value="ACG35221.1"/>
    <property type="molecule type" value="mRNA"/>
</dbReference>
<protein>
    <submittedName>
        <fullName evidence="2">Uncharacterized protein</fullName>
    </submittedName>
</protein>
<feature type="region of interest" description="Disordered" evidence="1">
    <location>
        <begin position="97"/>
        <end position="119"/>
    </location>
</feature>
<evidence type="ECO:0000256" key="1">
    <source>
        <dbReference type="SAM" id="MobiDB-lite"/>
    </source>
</evidence>